<evidence type="ECO:0000313" key="5">
    <source>
        <dbReference type="Proteomes" id="UP001596353"/>
    </source>
</evidence>
<accession>A0ABW2AYG6</accession>
<proteinExistence type="inferred from homology"/>
<comment type="caution">
    <text evidence="4">The sequence shown here is derived from an EMBL/GenBank/DDBJ whole genome shotgun (WGS) entry which is preliminary data.</text>
</comment>
<feature type="domain" description="Solute-binding protein family 5" evidence="3">
    <location>
        <begin position="61"/>
        <end position="202"/>
    </location>
</feature>
<dbReference type="PANTHER" id="PTHR30290">
    <property type="entry name" value="PERIPLASMIC BINDING COMPONENT OF ABC TRANSPORTER"/>
    <property type="match status" value="1"/>
</dbReference>
<evidence type="ECO:0000256" key="1">
    <source>
        <dbReference type="ARBA" id="ARBA00004418"/>
    </source>
</evidence>
<evidence type="ECO:0000256" key="2">
    <source>
        <dbReference type="ARBA" id="ARBA00005695"/>
    </source>
</evidence>
<reference evidence="5" key="1">
    <citation type="journal article" date="2019" name="Int. J. Syst. Evol. Microbiol.">
        <title>The Global Catalogue of Microorganisms (GCM) 10K type strain sequencing project: providing services to taxonomists for standard genome sequencing and annotation.</title>
        <authorList>
            <consortium name="The Broad Institute Genomics Platform"/>
            <consortium name="The Broad Institute Genome Sequencing Center for Infectious Disease"/>
            <person name="Wu L."/>
            <person name="Ma J."/>
        </authorList>
    </citation>
    <scope>NUCLEOTIDE SEQUENCE [LARGE SCALE GENOMIC DNA]</scope>
    <source>
        <strain evidence="5">CCUG 66188</strain>
    </source>
</reference>
<name>A0ABW2AYG6_9RHOB</name>
<dbReference type="InterPro" id="IPR039424">
    <property type="entry name" value="SBP_5"/>
</dbReference>
<dbReference type="Proteomes" id="UP001596353">
    <property type="component" value="Unassembled WGS sequence"/>
</dbReference>
<comment type="similarity">
    <text evidence="2">Belongs to the bacterial solute-binding protein 5 family.</text>
</comment>
<dbReference type="EMBL" id="JBHSWG010000001">
    <property type="protein sequence ID" value="MFC6758390.1"/>
    <property type="molecule type" value="Genomic_DNA"/>
</dbReference>
<gene>
    <name evidence="4" type="ORF">ACFQFQ_00930</name>
</gene>
<dbReference type="Gene3D" id="3.40.190.10">
    <property type="entry name" value="Periplasmic binding protein-like II"/>
    <property type="match status" value="1"/>
</dbReference>
<evidence type="ECO:0000313" key="4">
    <source>
        <dbReference type="EMBL" id="MFC6758390.1"/>
    </source>
</evidence>
<evidence type="ECO:0000259" key="3">
    <source>
        <dbReference type="Pfam" id="PF00496"/>
    </source>
</evidence>
<comment type="subcellular location">
    <subcellularLocation>
        <location evidence="1">Periplasm</location>
    </subcellularLocation>
</comment>
<dbReference type="InterPro" id="IPR000914">
    <property type="entry name" value="SBP_5_dom"/>
</dbReference>
<sequence>MLAATGVGAAGVPARGGRLRMALSGGSRSDSWSQGDGLFMQVARQGLIYDTLTEVAADGTLRAELALGWQASDDARIWDFDLRRGVRFHDGAAFTAADAVASLRGLVAGEVRAMRPDQLRITLEVPNVGLPLLLSGPEYVIRPAHSPEAGIGTGLYQLRRFRPGQQVLAVRTASHYRDGTAGWFDEVELTSIPSEPVRGQALGEYLVDAVDIRDAGALAGLPDIHLMPDARHPVQAVSAAVAQPAQVSPLRPLDNLRAAERWWFG</sequence>
<keyword evidence="5" id="KW-1185">Reference proteome</keyword>
<dbReference type="PANTHER" id="PTHR30290:SF83">
    <property type="entry name" value="ABC TRANSPORTER SUBSTRATE-BINDING PROTEIN"/>
    <property type="match status" value="1"/>
</dbReference>
<organism evidence="4 5">
    <name type="scientific">Sulfitobacter porphyrae</name>
    <dbReference type="NCBI Taxonomy" id="1246864"/>
    <lineage>
        <taxon>Bacteria</taxon>
        <taxon>Pseudomonadati</taxon>
        <taxon>Pseudomonadota</taxon>
        <taxon>Alphaproteobacteria</taxon>
        <taxon>Rhodobacterales</taxon>
        <taxon>Roseobacteraceae</taxon>
        <taxon>Sulfitobacter</taxon>
    </lineage>
</organism>
<dbReference type="Pfam" id="PF00496">
    <property type="entry name" value="SBP_bac_5"/>
    <property type="match status" value="1"/>
</dbReference>
<protein>
    <submittedName>
        <fullName evidence="4">ABC transporter substrate-binding protein</fullName>
    </submittedName>
</protein>
<dbReference type="SUPFAM" id="SSF53850">
    <property type="entry name" value="Periplasmic binding protein-like II"/>
    <property type="match status" value="1"/>
</dbReference>